<dbReference type="RefSeq" id="WP_183200442.1">
    <property type="nucleotide sequence ID" value="NZ_JACIEK010000007.1"/>
</dbReference>
<dbReference type="AlphaFoldDB" id="A0A7W6H5H9"/>
<accession>A0A7W6H5H9</accession>
<dbReference type="InterPro" id="IPR036590">
    <property type="entry name" value="SRAP-like"/>
</dbReference>
<feature type="region of interest" description="Disordered" evidence="9">
    <location>
        <begin position="221"/>
        <end position="247"/>
    </location>
</feature>
<sequence length="247" mass="27162">MCGRFSLTTTPDAVAEHFSLTELDPFPPRYNIAPTQPILVIRKSEPDMRPRNASGRFGQLARWGLIPGWAKDPATLPLFFNARSETAHERNAFKGALRYRRCLVPASGFYEWRRAGREKPEPFFLKPRGEGPVAFAGLAETFLAADGSEIDTAAILTVGANASLSAIHERMPVLIEPADFERWLDCREFEPAAIADLLRPARDDAFEIVAVSDRVNAVANMGPDVQKPLNPDDPPPPTPPAAQGSLF</sequence>
<keyword evidence="11" id="KW-1185">Reference proteome</keyword>
<dbReference type="GO" id="GO:0003697">
    <property type="term" value="F:single-stranded DNA binding"/>
    <property type="evidence" value="ECO:0007669"/>
    <property type="project" value="InterPro"/>
</dbReference>
<keyword evidence="7" id="KW-0456">Lyase</keyword>
<evidence type="ECO:0000256" key="7">
    <source>
        <dbReference type="ARBA" id="ARBA00023239"/>
    </source>
</evidence>
<feature type="compositionally biased region" description="Pro residues" evidence="9">
    <location>
        <begin position="231"/>
        <end position="240"/>
    </location>
</feature>
<dbReference type="InterPro" id="IPR003738">
    <property type="entry name" value="SRAP"/>
</dbReference>
<evidence type="ECO:0000313" key="10">
    <source>
        <dbReference type="EMBL" id="MBB3998916.1"/>
    </source>
</evidence>
<dbReference type="GO" id="GO:0008233">
    <property type="term" value="F:peptidase activity"/>
    <property type="evidence" value="ECO:0007669"/>
    <property type="project" value="UniProtKB-KW"/>
</dbReference>
<organism evidence="10 11">
    <name type="scientific">Aureimonas pseudogalii</name>
    <dbReference type="NCBI Taxonomy" id="1744844"/>
    <lineage>
        <taxon>Bacteria</taxon>
        <taxon>Pseudomonadati</taxon>
        <taxon>Pseudomonadota</taxon>
        <taxon>Alphaproteobacteria</taxon>
        <taxon>Hyphomicrobiales</taxon>
        <taxon>Aurantimonadaceae</taxon>
        <taxon>Aureimonas</taxon>
    </lineage>
</organism>
<dbReference type="PANTHER" id="PTHR13604">
    <property type="entry name" value="DC12-RELATED"/>
    <property type="match status" value="1"/>
</dbReference>
<keyword evidence="2 8" id="KW-0645">Protease</keyword>
<dbReference type="PANTHER" id="PTHR13604:SF0">
    <property type="entry name" value="ABASIC SITE PROCESSING PROTEIN HMCES"/>
    <property type="match status" value="1"/>
</dbReference>
<evidence type="ECO:0000256" key="8">
    <source>
        <dbReference type="RuleBase" id="RU364100"/>
    </source>
</evidence>
<dbReference type="Pfam" id="PF02586">
    <property type="entry name" value="SRAP"/>
    <property type="match status" value="1"/>
</dbReference>
<evidence type="ECO:0000256" key="2">
    <source>
        <dbReference type="ARBA" id="ARBA00022670"/>
    </source>
</evidence>
<comment type="similarity">
    <text evidence="1 8">Belongs to the SOS response-associated peptidase family.</text>
</comment>
<keyword evidence="4 8" id="KW-0378">Hydrolase</keyword>
<dbReference type="Proteomes" id="UP000542776">
    <property type="component" value="Unassembled WGS sequence"/>
</dbReference>
<dbReference type="EC" id="3.4.-.-" evidence="8"/>
<keyword evidence="6" id="KW-0238">DNA-binding</keyword>
<dbReference type="SUPFAM" id="SSF143081">
    <property type="entry name" value="BB1717-like"/>
    <property type="match status" value="1"/>
</dbReference>
<comment type="caution">
    <text evidence="10">The sequence shown here is derived from an EMBL/GenBank/DDBJ whole genome shotgun (WGS) entry which is preliminary data.</text>
</comment>
<evidence type="ECO:0000313" key="11">
    <source>
        <dbReference type="Proteomes" id="UP000542776"/>
    </source>
</evidence>
<dbReference type="GO" id="GO:0016829">
    <property type="term" value="F:lyase activity"/>
    <property type="evidence" value="ECO:0007669"/>
    <property type="project" value="UniProtKB-KW"/>
</dbReference>
<evidence type="ECO:0000256" key="9">
    <source>
        <dbReference type="SAM" id="MobiDB-lite"/>
    </source>
</evidence>
<reference evidence="10 11" key="1">
    <citation type="submission" date="2020-08" db="EMBL/GenBank/DDBJ databases">
        <title>Genomic Encyclopedia of Type Strains, Phase IV (KMG-IV): sequencing the most valuable type-strain genomes for metagenomic binning, comparative biology and taxonomic classification.</title>
        <authorList>
            <person name="Goeker M."/>
        </authorList>
    </citation>
    <scope>NUCLEOTIDE SEQUENCE [LARGE SCALE GENOMIC DNA]</scope>
    <source>
        <strain evidence="10 11">DSM 102238</strain>
    </source>
</reference>
<protein>
    <recommendedName>
        <fullName evidence="8">Abasic site processing protein</fullName>
        <ecNumber evidence="8">3.4.-.-</ecNumber>
    </recommendedName>
</protein>
<dbReference type="GO" id="GO:0106300">
    <property type="term" value="P:protein-DNA covalent cross-linking repair"/>
    <property type="evidence" value="ECO:0007669"/>
    <property type="project" value="InterPro"/>
</dbReference>
<dbReference type="Gene3D" id="3.90.1680.10">
    <property type="entry name" value="SOS response associated peptidase-like"/>
    <property type="match status" value="1"/>
</dbReference>
<gene>
    <name evidence="10" type="ORF">GGR04_002771</name>
</gene>
<evidence type="ECO:0000256" key="1">
    <source>
        <dbReference type="ARBA" id="ARBA00008136"/>
    </source>
</evidence>
<keyword evidence="3" id="KW-0227">DNA damage</keyword>
<dbReference type="EMBL" id="JACIEK010000007">
    <property type="protein sequence ID" value="MBB3998916.1"/>
    <property type="molecule type" value="Genomic_DNA"/>
</dbReference>
<evidence type="ECO:0000256" key="3">
    <source>
        <dbReference type="ARBA" id="ARBA00022763"/>
    </source>
</evidence>
<dbReference type="GO" id="GO:0006508">
    <property type="term" value="P:proteolysis"/>
    <property type="evidence" value="ECO:0007669"/>
    <property type="project" value="UniProtKB-KW"/>
</dbReference>
<proteinExistence type="inferred from homology"/>
<evidence type="ECO:0000256" key="6">
    <source>
        <dbReference type="ARBA" id="ARBA00023125"/>
    </source>
</evidence>
<name>A0A7W6H5H9_9HYPH</name>
<evidence type="ECO:0000256" key="4">
    <source>
        <dbReference type="ARBA" id="ARBA00022801"/>
    </source>
</evidence>
<keyword evidence="5" id="KW-0190">Covalent protein-DNA linkage</keyword>
<evidence type="ECO:0000256" key="5">
    <source>
        <dbReference type="ARBA" id="ARBA00023124"/>
    </source>
</evidence>